<feature type="transmembrane region" description="Helical" evidence="6">
    <location>
        <begin position="379"/>
        <end position="402"/>
    </location>
</feature>
<accession>A0ABM4WCP3</accession>
<evidence type="ECO:0000313" key="8">
    <source>
        <dbReference type="Proteomes" id="UP001652660"/>
    </source>
</evidence>
<feature type="transmembrane region" description="Helical" evidence="6">
    <location>
        <begin position="313"/>
        <end position="333"/>
    </location>
</feature>
<name>A0ABM4WCP3_COFAR</name>
<evidence type="ECO:0000256" key="4">
    <source>
        <dbReference type="ARBA" id="ARBA00022989"/>
    </source>
</evidence>
<gene>
    <name evidence="9" type="primary">LOC113724990</name>
</gene>
<dbReference type="CDD" id="cd13132">
    <property type="entry name" value="MATE_eukaryotic"/>
    <property type="match status" value="1"/>
</dbReference>
<feature type="transmembrane region" description="Helical" evidence="6">
    <location>
        <begin position="82"/>
        <end position="106"/>
    </location>
</feature>
<feature type="transmembrane region" description="Helical" evidence="6">
    <location>
        <begin position="264"/>
        <end position="282"/>
    </location>
</feature>
<feature type="transmembrane region" description="Helical" evidence="6">
    <location>
        <begin position="127"/>
        <end position="144"/>
    </location>
</feature>
<proteinExistence type="inferred from homology"/>
<feature type="transmembrane region" description="Helical" evidence="6">
    <location>
        <begin position="452"/>
        <end position="476"/>
    </location>
</feature>
<evidence type="ECO:0000313" key="9">
    <source>
        <dbReference type="RefSeq" id="XP_071929484.1"/>
    </source>
</evidence>
<dbReference type="Proteomes" id="UP001652660">
    <property type="component" value="Chromosome 2c"/>
</dbReference>
<feature type="transmembrane region" description="Helical" evidence="6">
    <location>
        <begin position="222"/>
        <end position="243"/>
    </location>
</feature>
<keyword evidence="4 6" id="KW-1133">Transmembrane helix</keyword>
<dbReference type="RefSeq" id="XP_071929484.1">
    <property type="nucleotide sequence ID" value="XM_072073383.1"/>
</dbReference>
<dbReference type="InterPro" id="IPR045069">
    <property type="entry name" value="MATE_euk"/>
</dbReference>
<dbReference type="InterPro" id="IPR002528">
    <property type="entry name" value="MATE_fam"/>
</dbReference>
<keyword evidence="3 6" id="KW-0812">Transmembrane</keyword>
<evidence type="ECO:0000256" key="3">
    <source>
        <dbReference type="ARBA" id="ARBA00022692"/>
    </source>
</evidence>
<comment type="subcellular location">
    <subcellularLocation>
        <location evidence="1">Membrane</location>
        <topology evidence="1">Multi-pass membrane protein</topology>
    </subcellularLocation>
</comment>
<evidence type="ECO:0000256" key="5">
    <source>
        <dbReference type="ARBA" id="ARBA00023136"/>
    </source>
</evidence>
<protein>
    <recommendedName>
        <fullName evidence="6">Protein DETOXIFICATION</fullName>
    </recommendedName>
    <alternativeName>
        <fullName evidence="6">Multidrug and toxic compound extrusion protein</fullName>
    </alternativeName>
</protein>
<feature type="transmembrane region" description="Helical" evidence="6">
    <location>
        <begin position="164"/>
        <end position="181"/>
    </location>
</feature>
<feature type="region of interest" description="Disordered" evidence="7">
    <location>
        <begin position="522"/>
        <end position="543"/>
    </location>
</feature>
<dbReference type="Pfam" id="PF01554">
    <property type="entry name" value="MatE"/>
    <property type="match status" value="2"/>
</dbReference>
<feature type="transmembrane region" description="Helical" evidence="6">
    <location>
        <begin position="483"/>
        <end position="503"/>
    </location>
</feature>
<dbReference type="PANTHER" id="PTHR11206">
    <property type="entry name" value="MULTIDRUG RESISTANCE PROTEIN"/>
    <property type="match status" value="1"/>
</dbReference>
<evidence type="ECO:0000256" key="1">
    <source>
        <dbReference type="ARBA" id="ARBA00004141"/>
    </source>
</evidence>
<feature type="transmembrane region" description="Helical" evidence="6">
    <location>
        <begin position="193"/>
        <end position="216"/>
    </location>
</feature>
<reference evidence="9" key="1">
    <citation type="submission" date="2025-08" db="UniProtKB">
        <authorList>
            <consortium name="RefSeq"/>
        </authorList>
    </citation>
    <scope>IDENTIFICATION</scope>
    <source>
        <tissue evidence="9">Leaves</tissue>
    </source>
</reference>
<comment type="similarity">
    <text evidence="2 6">Belongs to the multi antimicrobial extrusion (MATE) (TC 2.A.66.1) family.</text>
</comment>
<sequence length="543" mass="59371">MERAPLLSGSYYDGGEELVGPDGEYRQARGLKEWWYVFRIETVKLWALGLPIALNIICQYGMNAATTMYVGHLGDVELSAISISLSVISTFSFGFLLGMGSALETLCGQAFGARQVHMLGVYMQRSMIILFVTSVILLPLYIFATPLLKLLGQQEQIADPAGKYSILIIPQLFSLVVTFPTQKFLQAQSNVAITAYIGLVALLLHVLLLWLFIYVLGWGITGAAVAFDISNWAIAIAQFFYVIGWCKDGWKGWSISAFRDIWSFVRLSLASAVMLCLEIWYMMSINILTGHLHNAVLAVGSLSICMSLNGIEAMIFIGVNAAISFVWPFYWAVLSGGSWRMLGSNTSVAFSTQIVFSHFTFSVRVSNELGLGHPRAAKYSVYVTVSQSLLIGIISMVVVLLARNHFAIIFTNSTDMQKAVANLAGLLSITMVLNSVQPVISGVAVGGGWQALVAYINLGCYYVFGLPLGFVLGYVANLGVKGIWGGMIAGIGLQTLLLLVVLYKTNWNDEVDQTSKRMREWGGQGVDSEKLQNNQPPFGNGQT</sequence>
<organism evidence="8 9">
    <name type="scientific">Coffea arabica</name>
    <name type="common">Arabian coffee</name>
    <dbReference type="NCBI Taxonomy" id="13443"/>
    <lineage>
        <taxon>Eukaryota</taxon>
        <taxon>Viridiplantae</taxon>
        <taxon>Streptophyta</taxon>
        <taxon>Embryophyta</taxon>
        <taxon>Tracheophyta</taxon>
        <taxon>Spermatophyta</taxon>
        <taxon>Magnoliopsida</taxon>
        <taxon>eudicotyledons</taxon>
        <taxon>Gunneridae</taxon>
        <taxon>Pentapetalae</taxon>
        <taxon>asterids</taxon>
        <taxon>lamiids</taxon>
        <taxon>Gentianales</taxon>
        <taxon>Rubiaceae</taxon>
        <taxon>Ixoroideae</taxon>
        <taxon>Gardenieae complex</taxon>
        <taxon>Bertiereae - Coffeeae clade</taxon>
        <taxon>Coffeeae</taxon>
        <taxon>Coffea</taxon>
    </lineage>
</organism>
<dbReference type="GeneID" id="113724990"/>
<dbReference type="NCBIfam" id="TIGR00797">
    <property type="entry name" value="matE"/>
    <property type="match status" value="1"/>
</dbReference>
<evidence type="ECO:0000256" key="7">
    <source>
        <dbReference type="SAM" id="MobiDB-lite"/>
    </source>
</evidence>
<keyword evidence="8" id="KW-1185">Reference proteome</keyword>
<keyword evidence="5 6" id="KW-0472">Membrane</keyword>
<evidence type="ECO:0000256" key="6">
    <source>
        <dbReference type="RuleBase" id="RU004914"/>
    </source>
</evidence>
<feature type="compositionally biased region" description="Polar residues" evidence="7">
    <location>
        <begin position="531"/>
        <end position="543"/>
    </location>
</feature>
<feature type="transmembrane region" description="Helical" evidence="6">
    <location>
        <begin position="423"/>
        <end position="446"/>
    </location>
</feature>
<feature type="transmembrane region" description="Helical" evidence="6">
    <location>
        <begin position="45"/>
        <end position="62"/>
    </location>
</feature>
<evidence type="ECO:0000256" key="2">
    <source>
        <dbReference type="ARBA" id="ARBA00010199"/>
    </source>
</evidence>